<dbReference type="GO" id="GO:0017148">
    <property type="term" value="P:negative regulation of translation"/>
    <property type="evidence" value="ECO:0007669"/>
    <property type="project" value="TreeGrafter"/>
</dbReference>
<sequence length="223" mass="26240">PNQFLSIFFTPSEMIYEPNRIFEYNQDTSNIIINAQDHVAGKLATFVAKNILEGQKVTVVNAEYLVLTGPIKRSIGKFNDYLNKRRLINPSIGHKHHRSPSMFLQRIIRRMVPKKIIKGQKALKLLTIYESCPDELAHKKWMVCPRAQLKNTSDPIRKSFYIKELLTKFGWKYSEEADLQYQRVMAMRNDHKAALEVTKQKEDQLRKSDRFEQRVKELMEQIE</sequence>
<evidence type="ECO:0000256" key="2">
    <source>
        <dbReference type="ARBA" id="ARBA00022980"/>
    </source>
</evidence>
<dbReference type="GO" id="GO:0003729">
    <property type="term" value="F:mRNA binding"/>
    <property type="evidence" value="ECO:0007669"/>
    <property type="project" value="TreeGrafter"/>
</dbReference>
<evidence type="ECO:0000256" key="4">
    <source>
        <dbReference type="RuleBase" id="RU003877"/>
    </source>
</evidence>
<evidence type="ECO:0000313" key="6">
    <source>
        <dbReference type="Proteomes" id="UP000051530"/>
    </source>
</evidence>
<dbReference type="GO" id="GO:0006412">
    <property type="term" value="P:translation"/>
    <property type="evidence" value="ECO:0007669"/>
    <property type="project" value="InterPro"/>
</dbReference>
<dbReference type="PROSITE" id="PS00783">
    <property type="entry name" value="RIBOSOMAL_L13"/>
    <property type="match status" value="1"/>
</dbReference>
<reference evidence="5 6" key="1">
    <citation type="submission" date="2015-07" db="EMBL/GenBank/DDBJ databases">
        <title>The genome of Pseudoloma neurophilia, a relevant intracellular parasite of the zebrafish.</title>
        <authorList>
            <person name="Ndikumana S."/>
            <person name="Pelin A."/>
            <person name="Sanders J."/>
            <person name="Corradi N."/>
        </authorList>
    </citation>
    <scope>NUCLEOTIDE SEQUENCE [LARGE SCALE GENOMIC DNA]</scope>
    <source>
        <strain evidence="5 6">MK1</strain>
    </source>
</reference>
<dbReference type="GO" id="GO:0022625">
    <property type="term" value="C:cytosolic large ribosomal subunit"/>
    <property type="evidence" value="ECO:0007669"/>
    <property type="project" value="TreeGrafter"/>
</dbReference>
<keyword evidence="2 4" id="KW-0689">Ribosomal protein</keyword>
<name>A0A0R0M003_9MICR</name>
<dbReference type="PANTHER" id="PTHR11545:SF3">
    <property type="entry name" value="LARGE RIBOSOMAL SUBUNIT PROTEIN UL13"/>
    <property type="match status" value="1"/>
</dbReference>
<dbReference type="NCBIfam" id="TIGR01077">
    <property type="entry name" value="L13_A_E"/>
    <property type="match status" value="1"/>
</dbReference>
<dbReference type="InterPro" id="IPR036899">
    <property type="entry name" value="Ribosomal_uL13_sf"/>
</dbReference>
<comment type="similarity">
    <text evidence="1 4">Belongs to the universal ribosomal protein uL13 family.</text>
</comment>
<evidence type="ECO:0000313" key="5">
    <source>
        <dbReference type="EMBL" id="KRH91984.1"/>
    </source>
</evidence>
<evidence type="ECO:0000256" key="1">
    <source>
        <dbReference type="ARBA" id="ARBA00006227"/>
    </source>
</evidence>
<keyword evidence="6" id="KW-1185">Reference proteome</keyword>
<dbReference type="InterPro" id="IPR023563">
    <property type="entry name" value="Ribosomal_uL13_CS"/>
</dbReference>
<dbReference type="EMBL" id="LGUB01001328">
    <property type="protein sequence ID" value="KRH91984.1"/>
    <property type="molecule type" value="Genomic_DNA"/>
</dbReference>
<evidence type="ECO:0000256" key="3">
    <source>
        <dbReference type="ARBA" id="ARBA00023274"/>
    </source>
</evidence>
<dbReference type="VEuPathDB" id="MicrosporidiaDB:M153_156210001"/>
<keyword evidence="3 4" id="KW-0687">Ribonucleoprotein</keyword>
<proteinExistence type="inferred from homology"/>
<gene>
    <name evidence="5" type="ORF">M153_156210001</name>
</gene>
<feature type="non-terminal residue" evidence="5">
    <location>
        <position position="1"/>
    </location>
</feature>
<dbReference type="AlphaFoldDB" id="A0A0R0M003"/>
<dbReference type="InterPro" id="IPR005755">
    <property type="entry name" value="Ribosomal_uL13_euk/arc"/>
</dbReference>
<accession>A0A0R0M003</accession>
<dbReference type="Proteomes" id="UP000051530">
    <property type="component" value="Unassembled WGS sequence"/>
</dbReference>
<protein>
    <submittedName>
        <fullName evidence="5">60S ribosomal protein L13a</fullName>
    </submittedName>
</protein>
<dbReference type="InterPro" id="IPR005822">
    <property type="entry name" value="Ribosomal_uL13"/>
</dbReference>
<dbReference type="Gene3D" id="3.90.1180.10">
    <property type="entry name" value="Ribosomal protein L13"/>
    <property type="match status" value="1"/>
</dbReference>
<dbReference type="PANTHER" id="PTHR11545">
    <property type="entry name" value="RIBOSOMAL PROTEIN L13"/>
    <property type="match status" value="1"/>
</dbReference>
<comment type="caution">
    <text evidence="5">The sequence shown here is derived from an EMBL/GenBank/DDBJ whole genome shotgun (WGS) entry which is preliminary data.</text>
</comment>
<dbReference type="SUPFAM" id="SSF52161">
    <property type="entry name" value="Ribosomal protein L13"/>
    <property type="match status" value="1"/>
</dbReference>
<dbReference type="OrthoDB" id="1882297at2759"/>
<organism evidence="5 6">
    <name type="scientific">Pseudoloma neurophilia</name>
    <dbReference type="NCBI Taxonomy" id="146866"/>
    <lineage>
        <taxon>Eukaryota</taxon>
        <taxon>Fungi</taxon>
        <taxon>Fungi incertae sedis</taxon>
        <taxon>Microsporidia</taxon>
        <taxon>Pseudoloma</taxon>
    </lineage>
</organism>
<dbReference type="GO" id="GO:0003735">
    <property type="term" value="F:structural constituent of ribosome"/>
    <property type="evidence" value="ECO:0007669"/>
    <property type="project" value="InterPro"/>
</dbReference>
<dbReference type="Pfam" id="PF00572">
    <property type="entry name" value="Ribosomal_L13"/>
    <property type="match status" value="1"/>
</dbReference>